<comment type="caution">
    <text evidence="2">The sequence shown here is derived from an EMBL/GenBank/DDBJ whole genome shotgun (WGS) entry which is preliminary data.</text>
</comment>
<gene>
    <name evidence="2" type="ORF">RM446_12280</name>
</gene>
<proteinExistence type="predicted"/>
<accession>A0ABU2KUN1</accession>
<evidence type="ECO:0000313" key="2">
    <source>
        <dbReference type="EMBL" id="MDT0302891.1"/>
    </source>
</evidence>
<feature type="region of interest" description="Disordered" evidence="1">
    <location>
        <begin position="19"/>
        <end position="44"/>
    </location>
</feature>
<name>A0ABU2KUN1_9ACTN</name>
<feature type="compositionally biased region" description="Basic and acidic residues" evidence="1">
    <location>
        <begin position="25"/>
        <end position="35"/>
    </location>
</feature>
<sequence>MSSDTAPGVPLDYAALDAAHRKKHGTEELPRRDDTADYMARRVV</sequence>
<keyword evidence="3" id="KW-1185">Reference proteome</keyword>
<organism evidence="2 3">
    <name type="scientific">Streptomonospora wellingtoniae</name>
    <dbReference type="NCBI Taxonomy" id="3075544"/>
    <lineage>
        <taxon>Bacteria</taxon>
        <taxon>Bacillati</taxon>
        <taxon>Actinomycetota</taxon>
        <taxon>Actinomycetes</taxon>
        <taxon>Streptosporangiales</taxon>
        <taxon>Nocardiopsidaceae</taxon>
        <taxon>Streptomonospora</taxon>
    </lineage>
</organism>
<dbReference type="Proteomes" id="UP001183226">
    <property type="component" value="Unassembled WGS sequence"/>
</dbReference>
<evidence type="ECO:0000256" key="1">
    <source>
        <dbReference type="SAM" id="MobiDB-lite"/>
    </source>
</evidence>
<evidence type="ECO:0000313" key="3">
    <source>
        <dbReference type="Proteomes" id="UP001183226"/>
    </source>
</evidence>
<dbReference type="RefSeq" id="WP_311545374.1">
    <property type="nucleotide sequence ID" value="NZ_JAVREK010000011.1"/>
</dbReference>
<dbReference type="EMBL" id="JAVREK010000011">
    <property type="protein sequence ID" value="MDT0302891.1"/>
    <property type="molecule type" value="Genomic_DNA"/>
</dbReference>
<reference evidence="3" key="1">
    <citation type="submission" date="2023-07" db="EMBL/GenBank/DDBJ databases">
        <title>30 novel species of actinomycetes from the DSMZ collection.</title>
        <authorList>
            <person name="Nouioui I."/>
        </authorList>
    </citation>
    <scope>NUCLEOTIDE SEQUENCE [LARGE SCALE GENOMIC DNA]</scope>
    <source>
        <strain evidence="3">DSM 45055</strain>
    </source>
</reference>
<protein>
    <submittedName>
        <fullName evidence="2">Uncharacterized protein</fullName>
    </submittedName>
</protein>